<dbReference type="KEGG" id="pect:BN1012_Phect2955"/>
<keyword evidence="2" id="KW-1185">Reference proteome</keyword>
<dbReference type="EMBL" id="HG966617">
    <property type="protein sequence ID" value="CDO61167.1"/>
    <property type="molecule type" value="Genomic_DNA"/>
</dbReference>
<proteinExistence type="predicted"/>
<reference evidence="1 2" key="1">
    <citation type="journal article" date="2014" name="Front. Genet.">
        <title>Genome and metabolic network of "Candidatus Phaeomarinobacter ectocarpi" Ec32, a new candidate genus of Alphaproteobacteria frequently associated with brown algae.</title>
        <authorList>
            <person name="Dittami S.M."/>
            <person name="Barbeyron T."/>
            <person name="Boyen C."/>
            <person name="Cambefort J."/>
            <person name="Collet G."/>
            <person name="Delage L."/>
            <person name="Gobet A."/>
            <person name="Groisillier A."/>
            <person name="Leblanc C."/>
            <person name="Michel G."/>
            <person name="Scornet D."/>
            <person name="Siegel A."/>
            <person name="Tapia J.E."/>
            <person name="Tonon T."/>
        </authorList>
    </citation>
    <scope>NUCLEOTIDE SEQUENCE [LARGE SCALE GENOMIC DNA]</scope>
    <source>
        <strain evidence="1 2">Ec32</strain>
    </source>
</reference>
<dbReference type="PATRIC" id="fig|1458461.3.peg.2961"/>
<organism evidence="1 2">
    <name type="scientific">Candidatus Phaeomarinibacter ectocarpi</name>
    <dbReference type="NCBI Taxonomy" id="1458461"/>
    <lineage>
        <taxon>Bacteria</taxon>
        <taxon>Pseudomonadati</taxon>
        <taxon>Pseudomonadota</taxon>
        <taxon>Alphaproteobacteria</taxon>
        <taxon>Hyphomicrobiales</taxon>
        <taxon>Parvibaculaceae</taxon>
        <taxon>Candidatus Phaeomarinibacter</taxon>
    </lineage>
</organism>
<evidence type="ECO:0000313" key="2">
    <source>
        <dbReference type="Proteomes" id="UP000032160"/>
    </source>
</evidence>
<name>X5MEV8_9HYPH</name>
<dbReference type="STRING" id="1458461.BN1012_Phect2955"/>
<dbReference type="AlphaFoldDB" id="X5MEV8"/>
<protein>
    <recommendedName>
        <fullName evidence="3">Alpha/beta hydrolase</fullName>
    </recommendedName>
</protein>
<dbReference type="OrthoDB" id="7389193at2"/>
<dbReference type="HOGENOM" id="CLU_071821_1_0_5"/>
<accession>X5MEV8</accession>
<sequence>MPVKTTLDFLRLQGDALWAGGEFTAKVLTEPLLDQIAPRADGATPVLTLPGFSGPEVSLRPLNRFLNRRGFVADSWGLGINRGPKSMDYIATLGGLLGDRIKSMADENGKAVSLIGQSLGGVYARELARMFPNDVDRVITLGSPANLRAGHHNGINKGVRMASRLIIGRPVEELLNEAEIEELALHEPPQDVPLVAIYSPYDGVVHEDLAMIPEEFLDLDDDTPRENIEIICSHIGMGVNPLVLLAVADRLLEDRNKWRAFNARDYMPEPLKGLPKLFFPEAAMMVQSSYA</sequence>
<dbReference type="Gene3D" id="3.40.50.1820">
    <property type="entry name" value="alpha/beta hydrolase"/>
    <property type="match status" value="1"/>
</dbReference>
<gene>
    <name evidence="1" type="ORF">BN1012_Phect2955</name>
</gene>
<dbReference type="RefSeq" id="WP_052534720.1">
    <property type="nucleotide sequence ID" value="NZ_HG966617.1"/>
</dbReference>
<dbReference type="Proteomes" id="UP000032160">
    <property type="component" value="Chromosome I"/>
</dbReference>
<dbReference type="SUPFAM" id="SSF53474">
    <property type="entry name" value="alpha/beta-Hydrolases"/>
    <property type="match status" value="1"/>
</dbReference>
<evidence type="ECO:0008006" key="3">
    <source>
        <dbReference type="Google" id="ProtNLM"/>
    </source>
</evidence>
<dbReference type="InterPro" id="IPR029058">
    <property type="entry name" value="AB_hydrolase_fold"/>
</dbReference>
<evidence type="ECO:0000313" key="1">
    <source>
        <dbReference type="EMBL" id="CDO61167.1"/>
    </source>
</evidence>